<dbReference type="InterPro" id="IPR035587">
    <property type="entry name" value="DUS-like_FMN-bd"/>
</dbReference>
<keyword evidence="6 9" id="KW-0521">NADP</keyword>
<keyword evidence="8 9" id="KW-0560">Oxidoreductase</keyword>
<dbReference type="NCBIfam" id="NF007838">
    <property type="entry name" value="PRK10550.1"/>
    <property type="match status" value="1"/>
</dbReference>
<dbReference type="eggNOG" id="COG0042">
    <property type="taxonomic scope" value="Bacteria"/>
</dbReference>
<feature type="site" description="Interacts with tRNA" evidence="9">
    <location>
        <position position="279"/>
    </location>
</feature>
<dbReference type="InterPro" id="IPR042270">
    <property type="entry name" value="DusC_C"/>
</dbReference>
<evidence type="ECO:0000256" key="12">
    <source>
        <dbReference type="PIRSR" id="PIRSR006621-2"/>
    </source>
</evidence>
<comment type="function">
    <text evidence="9">Catalyzes the synthesis of 5,6-dihydrouridine (D), a modified base found in the D-loop of most tRNAs, via the reduction of the C5-C6 double bond in target uridines. Specifically modifies U16 in tRNAs.</text>
</comment>
<feature type="site" description="Interacts with tRNA; defines subfamily-specific binding signature" evidence="9">
    <location>
        <position position="274"/>
    </location>
</feature>
<evidence type="ECO:0000256" key="10">
    <source>
        <dbReference type="PIRNR" id="PIRNR006621"/>
    </source>
</evidence>
<dbReference type="InterPro" id="IPR032886">
    <property type="entry name" value="DusC"/>
</dbReference>
<evidence type="ECO:0000256" key="11">
    <source>
        <dbReference type="PIRSR" id="PIRSR006621-1"/>
    </source>
</evidence>
<gene>
    <name evidence="9" type="primary">dusC</name>
    <name evidence="14" type="ordered locus">Fbal_1175</name>
</gene>
<dbReference type="HOGENOM" id="CLU_013299_0_4_6"/>
<comment type="catalytic activity">
    <reaction evidence="9">
        <text>5,6-dihydrouridine(16) in tRNA + NAD(+) = uridine(16) in tRNA + NADH + H(+)</text>
        <dbReference type="Rhea" id="RHEA:53380"/>
        <dbReference type="Rhea" id="RHEA-COMP:13543"/>
        <dbReference type="Rhea" id="RHEA-COMP:13544"/>
        <dbReference type="ChEBI" id="CHEBI:15378"/>
        <dbReference type="ChEBI" id="CHEBI:57540"/>
        <dbReference type="ChEBI" id="CHEBI:57945"/>
        <dbReference type="ChEBI" id="CHEBI:65315"/>
        <dbReference type="ChEBI" id="CHEBI:74443"/>
    </reaction>
</comment>
<evidence type="ECO:0000256" key="5">
    <source>
        <dbReference type="ARBA" id="ARBA00022694"/>
    </source>
</evidence>
<evidence type="ECO:0000256" key="3">
    <source>
        <dbReference type="ARBA" id="ARBA00022630"/>
    </source>
</evidence>
<keyword evidence="4 9" id="KW-0288">FMN</keyword>
<comment type="similarity">
    <text evidence="10">Belongs to the dus family.</text>
</comment>
<feature type="active site" description="Proton donor" evidence="9 11">
    <location>
        <position position="98"/>
    </location>
</feature>
<evidence type="ECO:0000256" key="7">
    <source>
        <dbReference type="ARBA" id="ARBA00022884"/>
    </source>
</evidence>
<proteinExistence type="inferred from homology"/>
<dbReference type="PANTHER" id="PTHR11082:SF26">
    <property type="entry name" value="TRNA-DIHYDROURIDINE(16) SYNTHASE"/>
    <property type="match status" value="1"/>
</dbReference>
<dbReference type="GO" id="GO:0050660">
    <property type="term" value="F:flavin adenine dinucleotide binding"/>
    <property type="evidence" value="ECO:0007669"/>
    <property type="project" value="InterPro"/>
</dbReference>
<name>E1SW95_FERBD</name>
<keyword evidence="15" id="KW-1185">Reference proteome</keyword>
<dbReference type="OrthoDB" id="9764501at2"/>
<dbReference type="Pfam" id="PF01207">
    <property type="entry name" value="Dus"/>
    <property type="match status" value="1"/>
</dbReference>
<feature type="site" description="Interacts with tRNA" evidence="9">
    <location>
        <position position="176"/>
    </location>
</feature>
<comment type="similarity">
    <text evidence="9">Belongs to the Dus family. DusC subfamily.</text>
</comment>
<dbReference type="STRING" id="550540.Fbal_1175"/>
<keyword evidence="2 9" id="KW-0820">tRNA-binding</keyword>
<evidence type="ECO:0000259" key="13">
    <source>
        <dbReference type="Pfam" id="PF01207"/>
    </source>
</evidence>
<keyword evidence="5 9" id="KW-0819">tRNA processing</keyword>
<feature type="binding site" evidence="9 12">
    <location>
        <position position="139"/>
    </location>
    <ligand>
        <name>FMN</name>
        <dbReference type="ChEBI" id="CHEBI:58210"/>
    </ligand>
</feature>
<dbReference type="GO" id="GO:0010181">
    <property type="term" value="F:FMN binding"/>
    <property type="evidence" value="ECO:0007669"/>
    <property type="project" value="UniProtKB-UniRule"/>
</dbReference>
<dbReference type="CDD" id="cd02801">
    <property type="entry name" value="DUS_like_FMN"/>
    <property type="match status" value="1"/>
</dbReference>
<sequence>MRVILAPMEGVLDHRMRQLLSELNPYDLCVTEFIRVIEQPIPDKVFYRLAPELENGGKTRNGTPVRVQLLGQDPDWLAYNAERAIALGSPGVDINFGCPAKTVNKSKGGAVLLKEPETLYRIVSAMRQAVPADQVLSAKIRLGWECTSQTMEIAQAIESAGANELAIHGRTKADGYRADAINWGAIAPVAKALSIPVIANGEINGFSDGQRCQAESGCQDLMIGRGALCRPNLGAMVKENAELLSWDAIREVLNEYVTLEVYGDKQRYFPNRIKQWFGYLRQAYPQANELFRELRQLQRSDEIIALLNQH</sequence>
<organism evidence="14 15">
    <name type="scientific">Ferrimonas balearica (strain DSM 9799 / CCM 4581 / KCTC 23876 / PAT)</name>
    <dbReference type="NCBI Taxonomy" id="550540"/>
    <lineage>
        <taxon>Bacteria</taxon>
        <taxon>Pseudomonadati</taxon>
        <taxon>Pseudomonadota</taxon>
        <taxon>Gammaproteobacteria</taxon>
        <taxon>Alteromonadales</taxon>
        <taxon>Ferrimonadaceae</taxon>
        <taxon>Ferrimonas</taxon>
    </lineage>
</organism>
<reference evidence="14 15" key="1">
    <citation type="journal article" date="2010" name="Stand. Genomic Sci.">
        <title>Complete genome sequence of Ferrimonas balearica type strain (PAT).</title>
        <authorList>
            <person name="Nolan M."/>
            <person name="Sikorski J."/>
            <person name="Davenport K."/>
            <person name="Lucas S."/>
            <person name="Glavina Del Rio T."/>
            <person name="Tice H."/>
            <person name="Cheng J."/>
            <person name="Goodwin L."/>
            <person name="Pitluck S."/>
            <person name="Liolios K."/>
            <person name="Ivanova N."/>
            <person name="Mavromatis K."/>
            <person name="Ovchinnikova G."/>
            <person name="Pati A."/>
            <person name="Chen A."/>
            <person name="Palaniappan K."/>
            <person name="Land M."/>
            <person name="Hauser L."/>
            <person name="Chang Y."/>
            <person name="Jeffries C."/>
            <person name="Tapia R."/>
            <person name="Brettin T."/>
            <person name="Detter J."/>
            <person name="Han C."/>
            <person name="Yasawong M."/>
            <person name="Rohde M."/>
            <person name="Tindall B."/>
            <person name="Goker M."/>
            <person name="Woyke T."/>
            <person name="Bristow J."/>
            <person name="Eisen J."/>
            <person name="Markowitz V."/>
            <person name="Hugenholtz P."/>
            <person name="Kyrpides N."/>
            <person name="Klenk H."/>
            <person name="Lapidus A."/>
        </authorList>
    </citation>
    <scope>NUCLEOTIDE SEQUENCE [LARGE SCALE GENOMIC DNA]</scope>
    <source>
        <strain evidence="15">DSM 9799 / CCM 4581 / KCTC 23876 / PAT</strain>
    </source>
</reference>
<evidence type="ECO:0000256" key="1">
    <source>
        <dbReference type="ARBA" id="ARBA00001917"/>
    </source>
</evidence>
<feature type="site" description="Interacts with tRNA" evidence="9">
    <location>
        <position position="95"/>
    </location>
</feature>
<dbReference type="PROSITE" id="PS01136">
    <property type="entry name" value="UPF0034"/>
    <property type="match status" value="1"/>
</dbReference>
<dbReference type="GO" id="GO:0000049">
    <property type="term" value="F:tRNA binding"/>
    <property type="evidence" value="ECO:0007669"/>
    <property type="project" value="UniProtKB-UniRule"/>
</dbReference>
<evidence type="ECO:0000256" key="2">
    <source>
        <dbReference type="ARBA" id="ARBA00022555"/>
    </source>
</evidence>
<keyword evidence="3 9" id="KW-0285">Flavoprotein</keyword>
<dbReference type="InterPro" id="IPR001269">
    <property type="entry name" value="DUS_fam"/>
</dbReference>
<dbReference type="EMBL" id="CP002209">
    <property type="protein sequence ID" value="ADN75384.1"/>
    <property type="molecule type" value="Genomic_DNA"/>
</dbReference>
<evidence type="ECO:0000256" key="8">
    <source>
        <dbReference type="ARBA" id="ARBA00023002"/>
    </source>
</evidence>
<evidence type="ECO:0000256" key="4">
    <source>
        <dbReference type="ARBA" id="ARBA00022643"/>
    </source>
</evidence>
<dbReference type="PIRSF" id="PIRSF006621">
    <property type="entry name" value="Dus"/>
    <property type="match status" value="1"/>
</dbReference>
<dbReference type="RefSeq" id="WP_013344690.1">
    <property type="nucleotide sequence ID" value="NC_014541.1"/>
</dbReference>
<protein>
    <recommendedName>
        <fullName evidence="9">tRNA-dihydrouridine(16) synthase</fullName>
        <ecNumber evidence="9">1.3.1.-</ecNumber>
    </recommendedName>
    <alternativeName>
        <fullName evidence="9">U16-specific dihydrouridine synthase</fullName>
        <shortName evidence="9">U16-specific Dus</shortName>
    </alternativeName>
    <alternativeName>
        <fullName evidence="9">tRNA-dihydrouridine synthase C</fullName>
    </alternativeName>
</protein>
<feature type="site" description="Interacts with tRNA; defines subfamily-specific binding signature" evidence="9">
    <location>
        <position position="295"/>
    </location>
</feature>
<dbReference type="Gene3D" id="1.20.225.30">
    <property type="entry name" value="Dihydrouridine synthase, C-terminal recognition domain"/>
    <property type="match status" value="1"/>
</dbReference>
<feature type="binding site" evidence="9 12">
    <location>
        <begin position="224"/>
        <end position="225"/>
    </location>
    <ligand>
        <name>FMN</name>
        <dbReference type="ChEBI" id="CHEBI:58210"/>
    </ligand>
</feature>
<dbReference type="Proteomes" id="UP000006683">
    <property type="component" value="Chromosome"/>
</dbReference>
<evidence type="ECO:0000313" key="14">
    <source>
        <dbReference type="EMBL" id="ADN75384.1"/>
    </source>
</evidence>
<dbReference type="GeneID" id="67181410"/>
<evidence type="ECO:0000256" key="6">
    <source>
        <dbReference type="ARBA" id="ARBA00022857"/>
    </source>
</evidence>
<dbReference type="Gene3D" id="3.20.20.70">
    <property type="entry name" value="Aldolase class I"/>
    <property type="match status" value="1"/>
</dbReference>
<dbReference type="HAMAP" id="MF_02043">
    <property type="entry name" value="DusC_subfam"/>
    <property type="match status" value="1"/>
</dbReference>
<comment type="cofactor">
    <cofactor evidence="1 9 10 12">
        <name>FMN</name>
        <dbReference type="ChEBI" id="CHEBI:58210"/>
    </cofactor>
</comment>
<dbReference type="EC" id="1.3.1.-" evidence="9"/>
<feature type="binding site" evidence="9 12">
    <location>
        <position position="68"/>
    </location>
    <ligand>
        <name>FMN</name>
        <dbReference type="ChEBI" id="CHEBI:58210"/>
    </ligand>
</feature>
<dbReference type="PANTHER" id="PTHR11082">
    <property type="entry name" value="TRNA-DIHYDROURIDINE SYNTHASE"/>
    <property type="match status" value="1"/>
</dbReference>
<accession>E1SW95</accession>
<comment type="catalytic activity">
    <reaction evidence="9">
        <text>5,6-dihydrouridine(16) in tRNA + NADP(+) = uridine(16) in tRNA + NADPH + H(+)</text>
        <dbReference type="Rhea" id="RHEA:53376"/>
        <dbReference type="Rhea" id="RHEA-COMP:13543"/>
        <dbReference type="Rhea" id="RHEA-COMP:13544"/>
        <dbReference type="ChEBI" id="CHEBI:15378"/>
        <dbReference type="ChEBI" id="CHEBI:57783"/>
        <dbReference type="ChEBI" id="CHEBI:58349"/>
        <dbReference type="ChEBI" id="CHEBI:65315"/>
        <dbReference type="ChEBI" id="CHEBI:74443"/>
    </reaction>
</comment>
<feature type="site" description="Interacts with tRNA; defines subfamily-specific binding signature" evidence="9">
    <location>
        <position position="35"/>
    </location>
</feature>
<dbReference type="AlphaFoldDB" id="E1SW95"/>
<dbReference type="GO" id="GO:0102262">
    <property type="term" value="F:tRNA-dihydrouridine16 synthase activity"/>
    <property type="evidence" value="ECO:0007669"/>
    <property type="project" value="RHEA"/>
</dbReference>
<keyword evidence="7 9" id="KW-0694">RNA-binding</keyword>
<dbReference type="SUPFAM" id="SSF51395">
    <property type="entry name" value="FMN-linked oxidoreductases"/>
    <property type="match status" value="1"/>
</dbReference>
<dbReference type="KEGG" id="fbl:Fbal_1175"/>
<feature type="binding site" evidence="12">
    <location>
        <position position="168"/>
    </location>
    <ligand>
        <name>FMN</name>
        <dbReference type="ChEBI" id="CHEBI:58210"/>
    </ligand>
</feature>
<evidence type="ECO:0000256" key="9">
    <source>
        <dbReference type="HAMAP-Rule" id="MF_02043"/>
    </source>
</evidence>
<evidence type="ECO:0000313" key="15">
    <source>
        <dbReference type="Proteomes" id="UP000006683"/>
    </source>
</evidence>
<keyword evidence="12" id="KW-0547">Nucleotide-binding</keyword>
<dbReference type="InterPro" id="IPR018517">
    <property type="entry name" value="tRNA_hU_synthase_CS"/>
</dbReference>
<feature type="domain" description="DUS-like FMN-binding" evidence="13">
    <location>
        <begin position="4"/>
        <end position="302"/>
    </location>
</feature>
<feature type="binding site" evidence="9">
    <location>
        <begin position="200"/>
        <end position="202"/>
    </location>
    <ligand>
        <name>FMN</name>
        <dbReference type="ChEBI" id="CHEBI:58210"/>
    </ligand>
</feature>
<feature type="site" description="Interacts with tRNA; defines subfamily-specific binding signature" evidence="9">
    <location>
        <position position="272"/>
    </location>
</feature>
<dbReference type="InterPro" id="IPR013785">
    <property type="entry name" value="Aldolase_TIM"/>
</dbReference>